<dbReference type="SMART" id="SM00368">
    <property type="entry name" value="LRR_RI"/>
    <property type="match status" value="6"/>
</dbReference>
<dbReference type="InterPro" id="IPR001611">
    <property type="entry name" value="Leu-rich_rpt"/>
</dbReference>
<proteinExistence type="predicted"/>
<evidence type="ECO:0008006" key="3">
    <source>
        <dbReference type="Google" id="ProtNLM"/>
    </source>
</evidence>
<dbReference type="Pfam" id="PF13516">
    <property type="entry name" value="LRR_6"/>
    <property type="match status" value="5"/>
</dbReference>
<name>A0A0D2X544_CAPO3</name>
<keyword evidence="2" id="KW-1185">Reference proteome</keyword>
<dbReference type="PANTHER" id="PTHR24114">
    <property type="entry name" value="LEUCINE RICH REPEAT FAMILY PROTEIN"/>
    <property type="match status" value="1"/>
</dbReference>
<dbReference type="SUPFAM" id="SSF52047">
    <property type="entry name" value="RNI-like"/>
    <property type="match status" value="1"/>
</dbReference>
<dbReference type="InParanoid" id="A0A0D2X544"/>
<dbReference type="AlphaFoldDB" id="A0A0D2X544"/>
<sequence length="429" mass="46867">MLSYQSMTQSPQDLYDTVKNASGQLSLLNRQIGEVGARAIAETLKVNKTLKYLDLDNNLIGDAGAQSIAEALKVNTTLKALSLAKNQIGDVGANAIAEALKVNKTLTWLDLGKSRIGNAGAQAIAEALKMNAMVTEIGLKQNQIGNAGAHAIAEALKVNTGLIVLYLNENEIGNAGAQAIAEALKVNSTLYGLFLEDNQIGDAGAQAIAEAFKVNPKLRDIFLKRNCISNARSQAINLYRSYDGRGLYIYEQVNPRAFSLLPRVATADDLQTVFCLLTSGPELKDQSTFLPALPAEIADIIMDEAQHWQGVQHTNRHPYDDRPVKVTVPQSINGNSTRVKTIQVVRDTGKLYHRIGDNVFGLIVRDEQGTVQYEHEAKATFVDSTLVSATLWPVSTPIIKQIRVGWQVQVQSSKSARDVRFESLVVRWM</sequence>
<dbReference type="InterPro" id="IPR052394">
    <property type="entry name" value="LRR-containing"/>
</dbReference>
<dbReference type="STRING" id="595528.A0A0D2X544"/>
<dbReference type="PhylomeDB" id="A0A0D2X544"/>
<evidence type="ECO:0000313" key="2">
    <source>
        <dbReference type="Proteomes" id="UP000008743"/>
    </source>
</evidence>
<reference evidence="2" key="1">
    <citation type="submission" date="2011-02" db="EMBL/GenBank/DDBJ databases">
        <title>The Genome Sequence of Capsaspora owczarzaki ATCC 30864.</title>
        <authorList>
            <person name="Russ C."/>
            <person name="Cuomo C."/>
            <person name="Burger G."/>
            <person name="Gray M.W."/>
            <person name="Holland P.W.H."/>
            <person name="King N."/>
            <person name="Lang F.B.F."/>
            <person name="Roger A.J."/>
            <person name="Ruiz-Trillo I."/>
            <person name="Young S.K."/>
            <person name="Zeng Q."/>
            <person name="Gargeya S."/>
            <person name="Alvarado L."/>
            <person name="Berlin A."/>
            <person name="Chapman S.B."/>
            <person name="Chen Z."/>
            <person name="Freedman E."/>
            <person name="Gellesch M."/>
            <person name="Goldberg J."/>
            <person name="Griggs A."/>
            <person name="Gujja S."/>
            <person name="Heilman E."/>
            <person name="Heiman D."/>
            <person name="Howarth C."/>
            <person name="Mehta T."/>
            <person name="Neiman D."/>
            <person name="Pearson M."/>
            <person name="Roberts A."/>
            <person name="Saif S."/>
            <person name="Shea T."/>
            <person name="Shenoy N."/>
            <person name="Sisk P."/>
            <person name="Stolte C."/>
            <person name="Sykes S."/>
            <person name="White J."/>
            <person name="Yandava C."/>
            <person name="Haas B."/>
            <person name="Nusbaum C."/>
            <person name="Birren B."/>
        </authorList>
    </citation>
    <scope>NUCLEOTIDE SEQUENCE</scope>
    <source>
        <strain evidence="2">ATCC 30864</strain>
    </source>
</reference>
<protein>
    <recommendedName>
        <fullName evidence="3">NOD3 protein</fullName>
    </recommendedName>
</protein>
<accession>A0A0D2X544</accession>
<dbReference type="OrthoDB" id="245638at2759"/>
<dbReference type="InterPro" id="IPR032675">
    <property type="entry name" value="LRR_dom_sf"/>
</dbReference>
<gene>
    <name evidence="1" type="ORF">CAOG_010088</name>
</gene>
<dbReference type="Proteomes" id="UP000008743">
    <property type="component" value="Unassembled WGS sequence"/>
</dbReference>
<evidence type="ECO:0000313" key="1">
    <source>
        <dbReference type="EMBL" id="KJE97164.1"/>
    </source>
</evidence>
<dbReference type="EMBL" id="KE346373">
    <property type="protein sequence ID" value="KJE97164.1"/>
    <property type="molecule type" value="Genomic_DNA"/>
</dbReference>
<dbReference type="PANTHER" id="PTHR24114:SF2">
    <property type="entry name" value="F-BOX DOMAIN-CONTAINING PROTEIN-RELATED"/>
    <property type="match status" value="1"/>
</dbReference>
<organism evidence="1 2">
    <name type="scientific">Capsaspora owczarzaki (strain ATCC 30864)</name>
    <dbReference type="NCBI Taxonomy" id="595528"/>
    <lineage>
        <taxon>Eukaryota</taxon>
        <taxon>Filasterea</taxon>
        <taxon>Capsaspora</taxon>
    </lineage>
</organism>
<dbReference type="Gene3D" id="3.80.10.10">
    <property type="entry name" value="Ribonuclease Inhibitor"/>
    <property type="match status" value="2"/>
</dbReference>